<keyword evidence="6" id="KW-1185">Reference proteome</keyword>
<comment type="caution">
    <text evidence="5">The sequence shown here is derived from an EMBL/GenBank/DDBJ whole genome shotgun (WGS) entry which is preliminary data.</text>
</comment>
<dbReference type="RefSeq" id="WP_341414371.1">
    <property type="nucleotide sequence ID" value="NZ_JBBPCC010000002.1"/>
</dbReference>
<protein>
    <submittedName>
        <fullName evidence="5">Sugar-binding protein</fullName>
    </submittedName>
</protein>
<evidence type="ECO:0000259" key="4">
    <source>
        <dbReference type="Pfam" id="PF06452"/>
    </source>
</evidence>
<dbReference type="InterPro" id="IPR051923">
    <property type="entry name" value="Glycosyl_Hydrolase_39"/>
</dbReference>
<dbReference type="Gene3D" id="2.60.120.560">
    <property type="entry name" value="Exo-inulinase, domain 1"/>
    <property type="match status" value="2"/>
</dbReference>
<dbReference type="InterPro" id="IPR013529">
    <property type="entry name" value="Glyco_hydro_42_N"/>
</dbReference>
<dbReference type="PANTHER" id="PTHR12631:SF10">
    <property type="entry name" value="BETA-XYLOSIDASE-LIKE PROTEIN-RELATED"/>
    <property type="match status" value="1"/>
</dbReference>
<dbReference type="CDD" id="cd09621">
    <property type="entry name" value="CBM9_like_5"/>
    <property type="match status" value="1"/>
</dbReference>
<keyword evidence="1" id="KW-0378">Hydrolase</keyword>
<name>A0ABU9DHT8_9BACL</name>
<feature type="domain" description="Carbohydrate-binding" evidence="4">
    <location>
        <begin position="1608"/>
        <end position="1778"/>
    </location>
</feature>
<dbReference type="InterPro" id="IPR010502">
    <property type="entry name" value="Carb-bd_dom_fam9"/>
</dbReference>
<dbReference type="EMBL" id="JBBPCC010000002">
    <property type="protein sequence ID" value="MEK8127318.1"/>
    <property type="molecule type" value="Genomic_DNA"/>
</dbReference>
<feature type="domain" description="Glycoside hydrolase family 42 N-terminal" evidence="3">
    <location>
        <begin position="780"/>
        <end position="835"/>
    </location>
</feature>
<dbReference type="SUPFAM" id="SSF51445">
    <property type="entry name" value="(Trans)glycosidases"/>
    <property type="match status" value="1"/>
</dbReference>
<evidence type="ECO:0000256" key="1">
    <source>
        <dbReference type="ARBA" id="ARBA00022801"/>
    </source>
</evidence>
<gene>
    <name evidence="5" type="ORF">WMW72_05260</name>
</gene>
<evidence type="ECO:0000313" key="6">
    <source>
        <dbReference type="Proteomes" id="UP001469365"/>
    </source>
</evidence>
<evidence type="ECO:0000259" key="3">
    <source>
        <dbReference type="Pfam" id="PF02449"/>
    </source>
</evidence>
<dbReference type="InterPro" id="IPR017853">
    <property type="entry name" value="GH"/>
</dbReference>
<keyword evidence="2" id="KW-0326">Glycosidase</keyword>
<dbReference type="Proteomes" id="UP001469365">
    <property type="component" value="Unassembled WGS sequence"/>
</dbReference>
<evidence type="ECO:0000313" key="5">
    <source>
        <dbReference type="EMBL" id="MEK8127318.1"/>
    </source>
</evidence>
<reference evidence="5 6" key="1">
    <citation type="submission" date="2024-04" db="EMBL/GenBank/DDBJ databases">
        <title>draft genome sequnece of Paenibacillus filicis.</title>
        <authorList>
            <person name="Kim D.-U."/>
        </authorList>
    </citation>
    <scope>NUCLEOTIDE SEQUENCE [LARGE SCALE GENOMIC DNA]</scope>
    <source>
        <strain evidence="5 6">KACC14197</strain>
    </source>
</reference>
<dbReference type="PANTHER" id="PTHR12631">
    <property type="entry name" value="ALPHA-L-IDURONIDASE"/>
    <property type="match status" value="1"/>
</dbReference>
<dbReference type="SUPFAM" id="SSF49344">
    <property type="entry name" value="CBD9-like"/>
    <property type="match status" value="1"/>
</dbReference>
<dbReference type="Gene3D" id="2.60.40.1190">
    <property type="match status" value="1"/>
</dbReference>
<accession>A0ABU9DHT8</accession>
<sequence length="2055" mass="222674">MAVRWFGRMTRQRIGLLLTVCLLGAMMPVPGARMAAALQTGNPLFQENFESTVNRWDGSGWTRQLEPGTGSQVGVLSSTGGQYPTVRARSSAWDRYESTNADYTYTFRARTAEAASGTPKLFRTLFRYDLSSGSMPNYYYFEVRPASKAVYFGKYDTGADVRLGGPYSIADKLSGFSDQTWYAYKVEVAGDRFRLSIEGVTIAEGSDASFGRGTIGFAVKNTAVRVDDVQVMPPPEPSGPLIVHTPPAKVRSGEPLSVAASIYDSSSIPSTVYGSDTVTAHVYYRYGADGTEQSLAMTPLGEHRYNAVIPGASTGPIRYWLSAVGSGGIPAISPASGAYEVPVEPARLTITHTPIATLPYNTEGIGTFTVTGQSAGATVTAAVYYRYGEEAATGSVEAVRAGEGFAFTIPATNQYASVHYDVEVRGTDGAVGRSPETGEHTYAVRPFVRYFTDFQQDAVGSMPLNWALRGNQTNVGVVEEENGNKVLKFANTKDGDSASAKFVHSLYRNIDNFKVKFRAKYVNRNPNPSTLYNLWRLRYRASEGQLYNTMEWSTHNTKYIMFRRTPQGGYTNGSFYRSAPDEWHTYEIEASGIHHRLLIDGEQVMEFDDVAGDAPQKGFLQLDTVNGLELLIDDLEITPLPLPYTYYVQPASDYAGIFGPGETPGMDVTLGAGPARQVFHINYTVSRADGDRSQVTSGSRAFTLEAHASLSDTIRFGSGPLPVGTYDIRAELKLNGVPVPEKTRDIRVAVVARIAQPGLLDLDQASKFGFNTGYDLTWHADQLDSVRKMGVRHARQEFDWAAIERSRGVYDFAAYDAVVEQMRQRGIAVTPIMGIATNGIYDGSSVVDTPEGLEALGTFTRALVNHYKGSIRRWEMPNEPELAFRPYIPQELIQVQKTFYTNMKKADLDAVLLAGDHTSGVLGVLPAELELGSYAYADAFSYHRYTYGVMPDGFIQQQTSGVQALVNELGGWKDLYVTESGWPTALSGYPNVSQEAQRDYAVRGFLIDMISDRTGGLYHFTWKNAGFDDNFYNTSFGVTDGNGRPKLAYASLNTLMTTLDQAQYAGKLDVGDATVEAHVFLNRGEPVVVLWKKVNYGEQPVESAPVSTVTLAAYGAAPQLTKIDVKGQGSTLEAVSGVYTLQAGGSPVYLKGFGPQILYQASERLLTAKLQDIQSKLQAAAGETGASDAAAAIAEAGRIHDVAVQALQSVDPTARAAGLEQAIREVYALMGASADLAGDGSMDRIRTYVALEAMYAYAERAGVALAAAQRQLGIGSVTLDYSVTVGSEGTTDSGTARYAYDRRIGDHGLMPVSTSAMMRANRYGRLAEQARTAGDYAIAYAYNMLAREFAVAVRHIVASEPVLPGEVTMSAESVYGDIEAGGSKSAGITLTNRTAVSKTAALKLTVPAGWESAQTEAGEVTIPIAGGGSRLHTFTVHAPADAVRGIYYATVVLMLDGKQADQVKIRLQVIDAIGARLMPVTVPAPELKEITVRLTGTSSSARSGRVVLKGPDGTVLAPSTPGGELFRVEPGQTVDLKFRWTDPTDRPYREYLCSLSVIDTTDGRLIFNDDETPLDFLLIQKASSALVIDGDLSDWSDAFPIHLRGAERNATGVYDKEDLDATVYLKWDEQNLYLAARVTDDIHKASEPPSGIWKNDSIQVAIDPLNDKGGTYRSDDIDFGLALNDFRELLGYVFAASPPNRTGDISTAIPFQIKRDDVTRQTVYEVQIPGNSIVQDLESRLFLGSKIGFNIVVGDADFQEGRQNYVGWTKGIADSKNPGLYDSFIMTDAPFTGPGPNTGPPQSRVSVQGDQTGDWYTSDVKVYLAIADPGSEGTAIRYSLDQGSTWSLYRGPISFTAEGTHHVAYFAENAAGQREASKTLTIPLDRSGPQIGELPRTAFRQTEAIELMVTVEDMLSGVSSVELRLDGHPIAGLPASFPAGTMAPGYHTLDIRAADRAGHDMRRTYRLEIGVSAAELGDVIVQGRADGRIRSQALASSLLAKARLAGWLPPDSWLRAFTLLGLSLEIQAHAGGDLSKSFAELLLQDISYIRNNPSA</sequence>
<dbReference type="Gene3D" id="3.20.20.80">
    <property type="entry name" value="Glycosidases"/>
    <property type="match status" value="1"/>
</dbReference>
<dbReference type="Pfam" id="PF02449">
    <property type="entry name" value="Glyco_hydro_42"/>
    <property type="match status" value="1"/>
</dbReference>
<organism evidence="5 6">
    <name type="scientific">Paenibacillus filicis</name>
    <dbReference type="NCBI Taxonomy" id="669464"/>
    <lineage>
        <taxon>Bacteria</taxon>
        <taxon>Bacillati</taxon>
        <taxon>Bacillota</taxon>
        <taxon>Bacilli</taxon>
        <taxon>Bacillales</taxon>
        <taxon>Paenibacillaceae</taxon>
        <taxon>Paenibacillus</taxon>
    </lineage>
</organism>
<dbReference type="Pfam" id="PF06452">
    <property type="entry name" value="CBM9_1"/>
    <property type="match status" value="1"/>
</dbReference>
<proteinExistence type="predicted"/>
<evidence type="ECO:0000256" key="2">
    <source>
        <dbReference type="ARBA" id="ARBA00023295"/>
    </source>
</evidence>